<sequence>MFLVTVVLGIVTTICTQPVETFRSAYKEEFPFMGYMNRSNIQTCALVIISTRKFVTAAHCLMSWDWDNIQVFLDLSRVEACAGSRKLRSGYCRNILEYKVSKNYARGSRSHIYLADIGVGHLEEPFELSKTIMPVTIVSPDPVVFKKSWDDIVNTGTTCITMGWSVVTVTSEYEHSFYVEDYIHLSNVQPWNDTKCRAADRDRENMVSFGGICISCDRTELTRVSEEGSALYCNGKWYAVMSDVGLMNERRPGRLVLLADFIKELNISHGTSVKPTKVLVFVPPILLYVYVIKCILG</sequence>
<dbReference type="Pfam" id="PF00089">
    <property type="entry name" value="Trypsin"/>
    <property type="match status" value="1"/>
</dbReference>
<dbReference type="PROSITE" id="PS00134">
    <property type="entry name" value="TRYPSIN_HIS"/>
    <property type="match status" value="1"/>
</dbReference>
<name>A0A8I6SJ29_CIMLE</name>
<feature type="signal peptide" evidence="3">
    <location>
        <begin position="1"/>
        <end position="16"/>
    </location>
</feature>
<dbReference type="PROSITE" id="PS50240">
    <property type="entry name" value="TRYPSIN_DOM"/>
    <property type="match status" value="1"/>
</dbReference>
<keyword evidence="1" id="KW-1015">Disulfide bond</keyword>
<dbReference type="Proteomes" id="UP000494040">
    <property type="component" value="Unassembled WGS sequence"/>
</dbReference>
<dbReference type="AlphaFoldDB" id="A0A8I6SJ29"/>
<evidence type="ECO:0000256" key="2">
    <source>
        <dbReference type="ARBA" id="ARBA00024195"/>
    </source>
</evidence>
<dbReference type="PANTHER" id="PTHR24256">
    <property type="entry name" value="TRYPTASE-RELATED"/>
    <property type="match status" value="1"/>
</dbReference>
<evidence type="ECO:0000313" key="5">
    <source>
        <dbReference type="EnsemblMetazoa" id="XP_014262356.1"/>
    </source>
</evidence>
<dbReference type="RefSeq" id="XP_014262356.1">
    <property type="nucleotide sequence ID" value="XM_014406870.1"/>
</dbReference>
<dbReference type="InterPro" id="IPR051487">
    <property type="entry name" value="Ser/Thr_Proteases_Immune/Dev"/>
</dbReference>
<reference evidence="5" key="1">
    <citation type="submission" date="2022-01" db="UniProtKB">
        <authorList>
            <consortium name="EnsemblMetazoa"/>
        </authorList>
    </citation>
    <scope>IDENTIFICATION</scope>
</reference>
<proteinExistence type="inferred from homology"/>
<evidence type="ECO:0000259" key="4">
    <source>
        <dbReference type="PROSITE" id="PS50240"/>
    </source>
</evidence>
<dbReference type="SUPFAM" id="SSF50494">
    <property type="entry name" value="Trypsin-like serine proteases"/>
    <property type="match status" value="1"/>
</dbReference>
<keyword evidence="3" id="KW-0732">Signal</keyword>
<dbReference type="GO" id="GO:0004252">
    <property type="term" value="F:serine-type endopeptidase activity"/>
    <property type="evidence" value="ECO:0007669"/>
    <property type="project" value="InterPro"/>
</dbReference>
<dbReference type="InterPro" id="IPR043504">
    <property type="entry name" value="Peptidase_S1_PA_chymotrypsin"/>
</dbReference>
<dbReference type="InterPro" id="IPR001254">
    <property type="entry name" value="Trypsin_dom"/>
</dbReference>
<dbReference type="InterPro" id="IPR018114">
    <property type="entry name" value="TRYPSIN_HIS"/>
</dbReference>
<dbReference type="InterPro" id="IPR009003">
    <property type="entry name" value="Peptidase_S1_PA"/>
</dbReference>
<keyword evidence="6" id="KW-1185">Reference proteome</keyword>
<feature type="domain" description="Peptidase S1" evidence="4">
    <location>
        <begin position="6"/>
        <end position="297"/>
    </location>
</feature>
<accession>A0A8I6SJ29</accession>
<organism evidence="5 6">
    <name type="scientific">Cimex lectularius</name>
    <name type="common">Bed bug</name>
    <name type="synonym">Acanthia lectularia</name>
    <dbReference type="NCBI Taxonomy" id="79782"/>
    <lineage>
        <taxon>Eukaryota</taxon>
        <taxon>Metazoa</taxon>
        <taxon>Ecdysozoa</taxon>
        <taxon>Arthropoda</taxon>
        <taxon>Hexapoda</taxon>
        <taxon>Insecta</taxon>
        <taxon>Pterygota</taxon>
        <taxon>Neoptera</taxon>
        <taxon>Paraneoptera</taxon>
        <taxon>Hemiptera</taxon>
        <taxon>Heteroptera</taxon>
        <taxon>Panheteroptera</taxon>
        <taxon>Cimicomorpha</taxon>
        <taxon>Cimicidae</taxon>
        <taxon>Cimex</taxon>
    </lineage>
</organism>
<dbReference type="Gene3D" id="2.40.10.10">
    <property type="entry name" value="Trypsin-like serine proteases"/>
    <property type="match status" value="2"/>
</dbReference>
<comment type="similarity">
    <text evidence="2">Belongs to the peptidase S1 family. CLIP subfamily.</text>
</comment>
<protein>
    <recommendedName>
        <fullName evidence="4">Peptidase S1 domain-containing protein</fullName>
    </recommendedName>
</protein>
<evidence type="ECO:0000256" key="3">
    <source>
        <dbReference type="SAM" id="SignalP"/>
    </source>
</evidence>
<dbReference type="SMART" id="SM00020">
    <property type="entry name" value="Tryp_SPc"/>
    <property type="match status" value="1"/>
</dbReference>
<feature type="chain" id="PRO_5035228481" description="Peptidase S1 domain-containing protein" evidence="3">
    <location>
        <begin position="17"/>
        <end position="297"/>
    </location>
</feature>
<dbReference type="GO" id="GO:0006508">
    <property type="term" value="P:proteolysis"/>
    <property type="evidence" value="ECO:0007669"/>
    <property type="project" value="InterPro"/>
</dbReference>
<dbReference type="EnsemblMetazoa" id="XM_014406870.1">
    <property type="protein sequence ID" value="XP_014262356.1"/>
    <property type="gene ID" value="LOC106674252"/>
</dbReference>
<dbReference type="GeneID" id="106674252"/>
<dbReference type="KEGG" id="clec:106674252"/>
<evidence type="ECO:0000256" key="1">
    <source>
        <dbReference type="ARBA" id="ARBA00023157"/>
    </source>
</evidence>
<evidence type="ECO:0000313" key="6">
    <source>
        <dbReference type="Proteomes" id="UP000494040"/>
    </source>
</evidence>